<proteinExistence type="inferred from homology"/>
<feature type="compositionally biased region" description="Basic and acidic residues" evidence="3">
    <location>
        <begin position="308"/>
        <end position="323"/>
    </location>
</feature>
<feature type="region of interest" description="Disordered" evidence="3">
    <location>
        <begin position="22"/>
        <end position="54"/>
    </location>
</feature>
<dbReference type="PANTHER" id="PTHR17408">
    <property type="entry name" value="HISTONE RNA HAIRPIN-BINDING PROTEIN"/>
    <property type="match status" value="1"/>
</dbReference>
<dbReference type="GO" id="GO:0071207">
    <property type="term" value="F:histone pre-mRNA stem-loop binding"/>
    <property type="evidence" value="ECO:0007669"/>
    <property type="project" value="TreeGrafter"/>
</dbReference>
<name>A0A6G0T5H6_APHGL</name>
<evidence type="ECO:0000256" key="3">
    <source>
        <dbReference type="SAM" id="MobiDB-lite"/>
    </source>
</evidence>
<dbReference type="InterPro" id="IPR029344">
    <property type="entry name" value="SLBP_RNA_bind"/>
</dbReference>
<dbReference type="GO" id="GO:0005737">
    <property type="term" value="C:cytoplasm"/>
    <property type="evidence" value="ECO:0007669"/>
    <property type="project" value="TreeGrafter"/>
</dbReference>
<feature type="compositionally biased region" description="Basic and acidic residues" evidence="3">
    <location>
        <begin position="42"/>
        <end position="51"/>
    </location>
</feature>
<feature type="domain" description="Histone RNA hairpin-binding protein RNA-binding" evidence="4">
    <location>
        <begin position="193"/>
        <end position="260"/>
    </location>
</feature>
<comment type="similarity">
    <text evidence="1">Belongs to the SLBP family.</text>
</comment>
<dbReference type="OrthoDB" id="265795at2759"/>
<evidence type="ECO:0000256" key="1">
    <source>
        <dbReference type="ARBA" id="ARBA00006151"/>
    </source>
</evidence>
<feature type="compositionally biased region" description="Low complexity" evidence="3">
    <location>
        <begin position="283"/>
        <end position="301"/>
    </location>
</feature>
<dbReference type="EMBL" id="VYZN01000054">
    <property type="protein sequence ID" value="KAE9526508.1"/>
    <property type="molecule type" value="Genomic_DNA"/>
</dbReference>
<dbReference type="GO" id="GO:0003729">
    <property type="term" value="F:mRNA binding"/>
    <property type="evidence" value="ECO:0007669"/>
    <property type="project" value="InterPro"/>
</dbReference>
<reference evidence="5 6" key="1">
    <citation type="submission" date="2019-08" db="EMBL/GenBank/DDBJ databases">
        <title>The genome of the soybean aphid Biotype 1, its phylome, world population structure and adaptation to the North American continent.</title>
        <authorList>
            <person name="Giordano R."/>
            <person name="Donthu R.K."/>
            <person name="Hernandez A.G."/>
            <person name="Wright C.L."/>
            <person name="Zimin A.V."/>
        </authorList>
    </citation>
    <scope>NUCLEOTIDE SEQUENCE [LARGE SCALE GENOMIC DNA]</scope>
    <source>
        <tissue evidence="5">Whole aphids</tissue>
    </source>
</reference>
<evidence type="ECO:0000259" key="4">
    <source>
        <dbReference type="Pfam" id="PF15247"/>
    </source>
</evidence>
<organism evidence="5 6">
    <name type="scientific">Aphis glycines</name>
    <name type="common">Soybean aphid</name>
    <dbReference type="NCBI Taxonomy" id="307491"/>
    <lineage>
        <taxon>Eukaryota</taxon>
        <taxon>Metazoa</taxon>
        <taxon>Ecdysozoa</taxon>
        <taxon>Arthropoda</taxon>
        <taxon>Hexapoda</taxon>
        <taxon>Insecta</taxon>
        <taxon>Pterygota</taxon>
        <taxon>Neoptera</taxon>
        <taxon>Paraneoptera</taxon>
        <taxon>Hemiptera</taxon>
        <taxon>Sternorrhyncha</taxon>
        <taxon>Aphidomorpha</taxon>
        <taxon>Aphidoidea</taxon>
        <taxon>Aphididae</taxon>
        <taxon>Aphidini</taxon>
        <taxon>Aphis</taxon>
        <taxon>Aphis</taxon>
    </lineage>
</organism>
<evidence type="ECO:0000256" key="2">
    <source>
        <dbReference type="ARBA" id="ARBA00022884"/>
    </source>
</evidence>
<dbReference type="GO" id="GO:0006398">
    <property type="term" value="P:mRNA 3'-end processing by stem-loop binding and cleavage"/>
    <property type="evidence" value="ECO:0007669"/>
    <property type="project" value="TreeGrafter"/>
</dbReference>
<comment type="caution">
    <text evidence="5">The sequence shown here is derived from an EMBL/GenBank/DDBJ whole genome shotgun (WGS) entry which is preliminary data.</text>
</comment>
<keyword evidence="2" id="KW-0694">RNA-binding</keyword>
<feature type="region of interest" description="Disordered" evidence="3">
    <location>
        <begin position="259"/>
        <end position="339"/>
    </location>
</feature>
<sequence>MADVERKLKSTVTDLSGKSWAELCDSSQSSQSQTDIDSPLKLVDDPSIKNGDEEDDLYDMVFQPVKKEFVKTSTQDDLSLTSFMNNVHMVTPVKQEYDEKTPTFDEDTICSPFVKEESNKTSENNPKELVCKEENLKKDLQHAKRRLTSESESVVTDSVSPERVNKVNKKSTEHKNIHDSVTSPKVQLGRETDPLILARRQKQIDFGKNTIGYVKYLEQVPKHERTKRHPKTPPKNLKYTRRAWDGLIKNWRVKLHLWDPDRRRGGDDDDDALTTGSSSNLCSLGSMTSLDSSSQASDSRPSTPPPKVSEDSSKQKRENHEDGLTQNQMKFKKSKTDNN</sequence>
<dbReference type="Gene3D" id="1.10.8.1120">
    <property type="entry name" value="Histone RNA hairpin-binding protein RNA-binding domain"/>
    <property type="match status" value="1"/>
</dbReference>
<keyword evidence="6" id="KW-1185">Reference proteome</keyword>
<accession>A0A6G0T5H6</accession>
<protein>
    <recommendedName>
        <fullName evidence="4">Histone RNA hairpin-binding protein RNA-binding domain-containing protein</fullName>
    </recommendedName>
</protein>
<dbReference type="FunFam" id="1.10.8.1120:FF:000001">
    <property type="entry name" value="Histone RNA hairpin-binding protein-like"/>
    <property type="match status" value="1"/>
</dbReference>
<dbReference type="InterPro" id="IPR026502">
    <property type="entry name" value="SLBP1/SLBP2"/>
</dbReference>
<feature type="compositionally biased region" description="Low complexity" evidence="3">
    <location>
        <begin position="150"/>
        <end position="159"/>
    </location>
</feature>
<dbReference type="GO" id="GO:0071204">
    <property type="term" value="C:histone pre-mRNA 3'end processing complex"/>
    <property type="evidence" value="ECO:0007669"/>
    <property type="project" value="TreeGrafter"/>
</dbReference>
<dbReference type="AlphaFoldDB" id="A0A6G0T5H6"/>
<dbReference type="Pfam" id="PF15247">
    <property type="entry name" value="SLBP_RNA_bind"/>
    <property type="match status" value="1"/>
</dbReference>
<feature type="region of interest" description="Disordered" evidence="3">
    <location>
        <begin position="142"/>
        <end position="184"/>
    </location>
</feature>
<dbReference type="InterPro" id="IPR038294">
    <property type="entry name" value="SLBP_RNA_bind_sf"/>
</dbReference>
<gene>
    <name evidence="5" type="ORF">AGLY_013156</name>
</gene>
<evidence type="ECO:0000313" key="6">
    <source>
        <dbReference type="Proteomes" id="UP000475862"/>
    </source>
</evidence>
<dbReference type="GO" id="GO:0051028">
    <property type="term" value="P:mRNA transport"/>
    <property type="evidence" value="ECO:0007669"/>
    <property type="project" value="TreeGrafter"/>
</dbReference>
<dbReference type="GO" id="GO:0007076">
    <property type="term" value="P:mitotic chromosome condensation"/>
    <property type="evidence" value="ECO:0007669"/>
    <property type="project" value="UniProtKB-ARBA"/>
</dbReference>
<dbReference type="PANTHER" id="PTHR17408:SF0">
    <property type="entry name" value="HISTONE RNA HAIRPIN-BINDING PROTEIN"/>
    <property type="match status" value="1"/>
</dbReference>
<dbReference type="Proteomes" id="UP000475862">
    <property type="component" value="Unassembled WGS sequence"/>
</dbReference>
<evidence type="ECO:0000313" key="5">
    <source>
        <dbReference type="EMBL" id="KAE9526508.1"/>
    </source>
</evidence>